<organism evidence="2 3">
    <name type="scientific">Archaeoglobus profundus (strain DSM 5631 / JCM 9629 / NBRC 100127 / Av18)</name>
    <dbReference type="NCBI Taxonomy" id="572546"/>
    <lineage>
        <taxon>Archaea</taxon>
        <taxon>Methanobacteriati</taxon>
        <taxon>Methanobacteriota</taxon>
        <taxon>Archaeoglobi</taxon>
        <taxon>Archaeoglobales</taxon>
        <taxon>Archaeoglobaceae</taxon>
        <taxon>Archaeoglobus</taxon>
    </lineage>
</organism>
<dbReference type="AlphaFoldDB" id="D2RFA7"/>
<keyword evidence="3" id="KW-1185">Reference proteome</keyword>
<accession>D2RFA7</accession>
<reference evidence="2 3" key="1">
    <citation type="journal article" date="2010" name="Stand. Genomic Sci.">
        <title>Complete genome sequence of Archaeoglobus profundus type strain (AV18).</title>
        <authorList>
            <person name="von Jan M."/>
            <person name="Lapidus A."/>
            <person name="Del Rio T.G."/>
            <person name="Copeland A."/>
            <person name="Tice H."/>
            <person name="Cheng J.F."/>
            <person name="Lucas S."/>
            <person name="Chen F."/>
            <person name="Nolan M."/>
            <person name="Goodwin L."/>
            <person name="Han C."/>
            <person name="Pitluck S."/>
            <person name="Liolios K."/>
            <person name="Ivanova N."/>
            <person name="Mavromatis K."/>
            <person name="Ovchinnikova G."/>
            <person name="Chertkov O."/>
            <person name="Pati A."/>
            <person name="Chen A."/>
            <person name="Palaniappan K."/>
            <person name="Land M."/>
            <person name="Hauser L."/>
            <person name="Chang Y.J."/>
            <person name="Jeffries C.D."/>
            <person name="Saunders E."/>
            <person name="Brettin T."/>
            <person name="Detter J.C."/>
            <person name="Chain P."/>
            <person name="Eichinger K."/>
            <person name="Huber H."/>
            <person name="Spring S."/>
            <person name="Rohde M."/>
            <person name="Goker M."/>
            <person name="Wirth R."/>
            <person name="Woyke T."/>
            <person name="Bristow J."/>
            <person name="Eisen J.A."/>
            <person name="Markowitz V."/>
            <person name="Hugenholtz P."/>
            <person name="Kyrpides N.C."/>
            <person name="Klenk H.P."/>
        </authorList>
    </citation>
    <scope>NUCLEOTIDE SEQUENCE [LARGE SCALE GENOMIC DNA]</scope>
    <source>
        <strain evidence="3">DSM 5631 / JCM 9629 / NBRC 100127 / Av18</strain>
    </source>
</reference>
<keyword evidence="1" id="KW-1133">Transmembrane helix</keyword>
<dbReference type="STRING" id="572546.Arcpr_1757"/>
<evidence type="ECO:0000313" key="2">
    <source>
        <dbReference type="EMBL" id="ADB58801.1"/>
    </source>
</evidence>
<dbReference type="EMBL" id="CP001857">
    <property type="protein sequence ID" value="ADB58801.1"/>
    <property type="molecule type" value="Genomic_DNA"/>
</dbReference>
<feature type="transmembrane region" description="Helical" evidence="1">
    <location>
        <begin position="94"/>
        <end position="112"/>
    </location>
</feature>
<protein>
    <submittedName>
        <fullName evidence="2">Uncharacterized protein</fullName>
    </submittedName>
</protein>
<dbReference type="KEGG" id="apo:Arcpr_1757"/>
<dbReference type="HOGENOM" id="CLU_1478839_0_0_2"/>
<dbReference type="RefSeq" id="WP_012941136.1">
    <property type="nucleotide sequence ID" value="NC_013741.1"/>
</dbReference>
<keyword evidence="1" id="KW-0812">Transmembrane</keyword>
<evidence type="ECO:0000313" key="3">
    <source>
        <dbReference type="Proteomes" id="UP000001901"/>
    </source>
</evidence>
<dbReference type="PaxDb" id="572546-Arcpr_1757"/>
<evidence type="ECO:0000256" key="1">
    <source>
        <dbReference type="SAM" id="Phobius"/>
    </source>
</evidence>
<dbReference type="GeneID" id="8740452"/>
<keyword evidence="1" id="KW-0472">Membrane</keyword>
<dbReference type="Proteomes" id="UP000001901">
    <property type="component" value="Chromosome"/>
</dbReference>
<proteinExistence type="predicted"/>
<gene>
    <name evidence="2" type="ordered locus">Arcpr_1757</name>
</gene>
<name>D2RFA7_ARCPA</name>
<sequence>MSTLDLSKIRQLAHERGITDEYYEYLRFSDFKDGFDGFISRIIQDLEEVGITISENDIIDKILPTSKLVVKTLYEGGFINEITKNAKEKVRGDFIAIIVEKISIVLIVYYLFSLTGLIKQYAEHKLNMIKLKDYKEFFKEELNMDEKQIKELLIKIVESIEKKGSSGPNLSDFSSFIKYLMK</sequence>